<reference evidence="11 12" key="1">
    <citation type="journal article" date="2010" name="BMC Genomics">
        <title>Metabolic flexibility revealed in the genome of the cyst-forming alpha-1 proteobacterium Rhodospirillum centenum.</title>
        <authorList>
            <person name="Lu Y.K."/>
            <person name="Marden J."/>
            <person name="Han M."/>
            <person name="Swingley W.D."/>
            <person name="Mastrian S.D."/>
            <person name="Chowdhury S.R."/>
            <person name="Hao J."/>
            <person name="Helmy T."/>
            <person name="Kim S."/>
            <person name="Kurdoglu A.A."/>
            <person name="Matthies H.J."/>
            <person name="Rollo D."/>
            <person name="Stothard P."/>
            <person name="Blankenship R.E."/>
            <person name="Bauer C.E."/>
            <person name="Touchman J.W."/>
        </authorList>
    </citation>
    <scope>NUCLEOTIDE SEQUENCE [LARGE SCALE GENOMIC DNA]</scope>
    <source>
        <strain evidence="12">ATCC 51521 / SW</strain>
    </source>
</reference>
<feature type="domain" description="Cytochrome c" evidence="10">
    <location>
        <begin position="26"/>
        <end position="142"/>
    </location>
</feature>
<dbReference type="GO" id="GO:0009055">
    <property type="term" value="F:electron transfer activity"/>
    <property type="evidence" value="ECO:0007669"/>
    <property type="project" value="InterPro"/>
</dbReference>
<dbReference type="STRING" id="414684.RC1_3981"/>
<dbReference type="KEGG" id="rce:RC1_3981"/>
<keyword evidence="3" id="KW-0602">Photosynthesis</keyword>
<keyword evidence="5 8" id="KW-0479">Metal-binding</keyword>
<evidence type="ECO:0000256" key="5">
    <source>
        <dbReference type="ARBA" id="ARBA00022723"/>
    </source>
</evidence>
<keyword evidence="9" id="KW-0732">Signal</keyword>
<dbReference type="RefSeq" id="WP_012569095.1">
    <property type="nucleotide sequence ID" value="NC_011420.2"/>
</dbReference>
<dbReference type="GO" id="GO:0046872">
    <property type="term" value="F:metal ion binding"/>
    <property type="evidence" value="ECO:0007669"/>
    <property type="project" value="UniProtKB-KW"/>
</dbReference>
<dbReference type="eggNOG" id="COG3474">
    <property type="taxonomic scope" value="Bacteria"/>
</dbReference>
<dbReference type="HOGENOM" id="CLU_060944_2_1_5"/>
<protein>
    <submittedName>
        <fullName evidence="11">Cytochrome c2 iso-1</fullName>
    </submittedName>
</protein>
<evidence type="ECO:0000313" key="12">
    <source>
        <dbReference type="Proteomes" id="UP000001591"/>
    </source>
</evidence>
<keyword evidence="2" id="KW-0813">Transport</keyword>
<dbReference type="Proteomes" id="UP000001591">
    <property type="component" value="Chromosome"/>
</dbReference>
<evidence type="ECO:0000256" key="3">
    <source>
        <dbReference type="ARBA" id="ARBA00022531"/>
    </source>
</evidence>
<dbReference type="SUPFAM" id="SSF46626">
    <property type="entry name" value="Cytochrome c"/>
    <property type="match status" value="1"/>
</dbReference>
<organism evidence="11 12">
    <name type="scientific">Rhodospirillum centenum (strain ATCC 51521 / SW)</name>
    <dbReference type="NCBI Taxonomy" id="414684"/>
    <lineage>
        <taxon>Bacteria</taxon>
        <taxon>Pseudomonadati</taxon>
        <taxon>Pseudomonadota</taxon>
        <taxon>Alphaproteobacteria</taxon>
        <taxon>Rhodospirillales</taxon>
        <taxon>Rhodospirillaceae</taxon>
        <taxon>Rhodospirillum</taxon>
    </lineage>
</organism>
<evidence type="ECO:0000259" key="10">
    <source>
        <dbReference type="PROSITE" id="PS51007"/>
    </source>
</evidence>
<feature type="signal peptide" evidence="9">
    <location>
        <begin position="1"/>
        <end position="23"/>
    </location>
</feature>
<dbReference type="Gene3D" id="1.10.760.10">
    <property type="entry name" value="Cytochrome c-like domain"/>
    <property type="match status" value="1"/>
</dbReference>
<keyword evidence="6" id="KW-0249">Electron transport</keyword>
<dbReference type="GO" id="GO:0020037">
    <property type="term" value="F:heme binding"/>
    <property type="evidence" value="ECO:0007669"/>
    <property type="project" value="InterPro"/>
</dbReference>
<proteinExistence type="predicted"/>
<gene>
    <name evidence="11" type="ordered locus">RC1_3981</name>
</gene>
<evidence type="ECO:0000256" key="1">
    <source>
        <dbReference type="ARBA" id="ARBA00003590"/>
    </source>
</evidence>
<evidence type="ECO:0000256" key="8">
    <source>
        <dbReference type="PROSITE-ProRule" id="PRU00433"/>
    </source>
</evidence>
<dbReference type="AlphaFoldDB" id="B6IYE8"/>
<dbReference type="EMBL" id="CP000613">
    <property type="protein sequence ID" value="ACJ01322.1"/>
    <property type="molecule type" value="Genomic_DNA"/>
</dbReference>
<dbReference type="PANTHER" id="PTHR11961">
    <property type="entry name" value="CYTOCHROME C"/>
    <property type="match status" value="1"/>
</dbReference>
<dbReference type="Pfam" id="PF00034">
    <property type="entry name" value="Cytochrom_C"/>
    <property type="match status" value="1"/>
</dbReference>
<sequence length="143" mass="15007">MKKSFATLALSGLVALSASGALAQDGDPVKGEAVFKKCMACHRIGPDAKNLVGPVLTGVVGRQAGVAPGFSYSALNHAAGEAGLHWTAENIMAYLPDPNAFLRKFVTDAGNPEAAKGSTKMVFKLPNEQERKDVVAYLKTFSN</sequence>
<feature type="chain" id="PRO_5002846908" evidence="9">
    <location>
        <begin position="24"/>
        <end position="143"/>
    </location>
</feature>
<dbReference type="PROSITE" id="PS51007">
    <property type="entry name" value="CYTC"/>
    <property type="match status" value="1"/>
</dbReference>
<dbReference type="InterPro" id="IPR036909">
    <property type="entry name" value="Cyt_c-like_dom_sf"/>
</dbReference>
<keyword evidence="4 8" id="KW-0349">Heme</keyword>
<dbReference type="InterPro" id="IPR009056">
    <property type="entry name" value="Cyt_c-like_dom"/>
</dbReference>
<dbReference type="GO" id="GO:0015979">
    <property type="term" value="P:photosynthesis"/>
    <property type="evidence" value="ECO:0007669"/>
    <property type="project" value="UniProtKB-KW"/>
</dbReference>
<evidence type="ECO:0000256" key="4">
    <source>
        <dbReference type="ARBA" id="ARBA00022617"/>
    </source>
</evidence>
<evidence type="ECO:0000256" key="7">
    <source>
        <dbReference type="ARBA" id="ARBA00023004"/>
    </source>
</evidence>
<keyword evidence="7 8" id="KW-0408">Iron</keyword>
<name>B6IYE8_RHOCS</name>
<accession>B6IYE8</accession>
<evidence type="ECO:0000256" key="6">
    <source>
        <dbReference type="ARBA" id="ARBA00022982"/>
    </source>
</evidence>
<evidence type="ECO:0000313" key="11">
    <source>
        <dbReference type="EMBL" id="ACJ01322.1"/>
    </source>
</evidence>
<evidence type="ECO:0000256" key="9">
    <source>
        <dbReference type="SAM" id="SignalP"/>
    </source>
</evidence>
<dbReference type="PRINTS" id="PR00604">
    <property type="entry name" value="CYTCHRMECIAB"/>
</dbReference>
<dbReference type="InterPro" id="IPR002327">
    <property type="entry name" value="Cyt_c_1A/1B"/>
</dbReference>
<evidence type="ECO:0000256" key="2">
    <source>
        <dbReference type="ARBA" id="ARBA00022448"/>
    </source>
</evidence>
<comment type="function">
    <text evidence="1">Cytochrome c2 is found mainly in purple, non-sulfur, photosynthetic bacteria where it functions as the electron donor to the oxidized bacteriochlorophyll in the photophosphorylation pathway. However, it may also have a role in the respiratory chain and is found in some non-photosynthetic bacteria.</text>
</comment>
<keyword evidence="12" id="KW-1185">Reference proteome</keyword>